<comment type="caution">
    <text evidence="1">The sequence shown here is derived from an EMBL/GenBank/DDBJ whole genome shotgun (WGS) entry which is preliminary data.</text>
</comment>
<gene>
    <name evidence="1" type="ORF">HMPREF9081_1735</name>
</gene>
<proteinExistence type="predicted"/>
<sequence>MQVLLEEAHFVDQIIFGRINYSTEAPAYTLHKQFFNAMAAEVITF</sequence>
<evidence type="ECO:0000313" key="2">
    <source>
        <dbReference type="Proteomes" id="UP000004067"/>
    </source>
</evidence>
<protein>
    <submittedName>
        <fullName evidence="1">Uncharacterized protein</fullName>
    </submittedName>
</protein>
<name>F5RN99_9FIRM</name>
<reference evidence="1 2" key="1">
    <citation type="submission" date="2011-04" db="EMBL/GenBank/DDBJ databases">
        <authorList>
            <person name="Muzny D."/>
            <person name="Qin X."/>
            <person name="Deng J."/>
            <person name="Jiang H."/>
            <person name="Liu Y."/>
            <person name="Qu J."/>
            <person name="Song X.-Z."/>
            <person name="Zhang L."/>
            <person name="Thornton R."/>
            <person name="Coyle M."/>
            <person name="Francisco L."/>
            <person name="Jackson L."/>
            <person name="Javaid M."/>
            <person name="Korchina V."/>
            <person name="Kovar C."/>
            <person name="Mata R."/>
            <person name="Mathew T."/>
            <person name="Ngo R."/>
            <person name="Nguyen L."/>
            <person name="Nguyen N."/>
            <person name="Okwuonu G."/>
            <person name="Ongeri F."/>
            <person name="Pham C."/>
            <person name="Simmons D."/>
            <person name="Wilczek-Boney K."/>
            <person name="Hale W."/>
            <person name="Jakkamsetti A."/>
            <person name="Pham P."/>
            <person name="Ruth R."/>
            <person name="San Lucas F."/>
            <person name="Warren J."/>
            <person name="Zhang J."/>
            <person name="Zhao Z."/>
            <person name="Zhou C."/>
            <person name="Zhu D."/>
            <person name="Lee S."/>
            <person name="Bess C."/>
            <person name="Blankenburg K."/>
            <person name="Forbes L."/>
            <person name="Fu Q."/>
            <person name="Gubbala S."/>
            <person name="Hirani K."/>
            <person name="Jayaseelan J.C."/>
            <person name="Lara F."/>
            <person name="Munidasa M."/>
            <person name="Palculict T."/>
            <person name="Patil S."/>
            <person name="Pu L.-L."/>
            <person name="Saada N."/>
            <person name="Tang L."/>
            <person name="Weissenberger G."/>
            <person name="Zhu Y."/>
            <person name="Hemphill L."/>
            <person name="Shang Y."/>
            <person name="Youmans B."/>
            <person name="Ayvaz T."/>
            <person name="Ross M."/>
            <person name="Santibanez J."/>
            <person name="Aqrawi P."/>
            <person name="Gross S."/>
            <person name="Joshi V."/>
            <person name="Fowler G."/>
            <person name="Nazareth L."/>
            <person name="Reid J."/>
            <person name="Worley K."/>
            <person name="Petrosino J."/>
            <person name="Highlander S."/>
            <person name="Gibbs R."/>
        </authorList>
    </citation>
    <scope>NUCLEOTIDE SEQUENCE [LARGE SCALE GENOMIC DNA]</scope>
    <source>
        <strain evidence="1 2">DSM 2778</strain>
    </source>
</reference>
<evidence type="ECO:0000313" key="1">
    <source>
        <dbReference type="EMBL" id="EGK59231.1"/>
    </source>
</evidence>
<dbReference type="Proteomes" id="UP000004067">
    <property type="component" value="Unassembled WGS sequence"/>
</dbReference>
<accession>F5RN99</accession>
<dbReference type="eggNOG" id="ENOG502ZFU3">
    <property type="taxonomic scope" value="Bacteria"/>
</dbReference>
<dbReference type="AlphaFoldDB" id="F5RN99"/>
<dbReference type="HOGENOM" id="CLU_3197697_0_0_9"/>
<keyword evidence="2" id="KW-1185">Reference proteome</keyword>
<organism evidence="1 2">
    <name type="scientific">Centipeda periodontii DSM 2778</name>
    <dbReference type="NCBI Taxonomy" id="888060"/>
    <lineage>
        <taxon>Bacteria</taxon>
        <taxon>Bacillati</taxon>
        <taxon>Bacillota</taxon>
        <taxon>Negativicutes</taxon>
        <taxon>Selenomonadales</taxon>
        <taxon>Selenomonadaceae</taxon>
        <taxon>Centipeda</taxon>
    </lineage>
</organism>
<dbReference type="STRING" id="888060.HMPREF9081_1735"/>
<dbReference type="EMBL" id="AFHQ01000038">
    <property type="protein sequence ID" value="EGK59231.1"/>
    <property type="molecule type" value="Genomic_DNA"/>
</dbReference>